<name>A0ACC0CMP6_9PEZI</name>
<proteinExistence type="predicted"/>
<dbReference type="Proteomes" id="UP001497680">
    <property type="component" value="Unassembled WGS sequence"/>
</dbReference>
<keyword evidence="2" id="KW-1185">Reference proteome</keyword>
<organism evidence="1 2">
    <name type="scientific">Hypoxylon rubiginosum</name>
    <dbReference type="NCBI Taxonomy" id="110542"/>
    <lineage>
        <taxon>Eukaryota</taxon>
        <taxon>Fungi</taxon>
        <taxon>Dikarya</taxon>
        <taxon>Ascomycota</taxon>
        <taxon>Pezizomycotina</taxon>
        <taxon>Sordariomycetes</taxon>
        <taxon>Xylariomycetidae</taxon>
        <taxon>Xylariales</taxon>
        <taxon>Hypoxylaceae</taxon>
        <taxon>Hypoxylon</taxon>
    </lineage>
</organism>
<reference evidence="1 2" key="1">
    <citation type="journal article" date="2022" name="New Phytol.">
        <title>Ecological generalism drives hyperdiversity of secondary metabolite gene clusters in xylarialean endophytes.</title>
        <authorList>
            <person name="Franco M.E.E."/>
            <person name="Wisecaver J.H."/>
            <person name="Arnold A.E."/>
            <person name="Ju Y.M."/>
            <person name="Slot J.C."/>
            <person name="Ahrendt S."/>
            <person name="Moore L.P."/>
            <person name="Eastman K.E."/>
            <person name="Scott K."/>
            <person name="Konkel Z."/>
            <person name="Mondo S.J."/>
            <person name="Kuo A."/>
            <person name="Hayes R.D."/>
            <person name="Haridas S."/>
            <person name="Andreopoulos B."/>
            <person name="Riley R."/>
            <person name="LaButti K."/>
            <person name="Pangilinan J."/>
            <person name="Lipzen A."/>
            <person name="Amirebrahimi M."/>
            <person name="Yan J."/>
            <person name="Adam C."/>
            <person name="Keymanesh K."/>
            <person name="Ng V."/>
            <person name="Louie K."/>
            <person name="Northen T."/>
            <person name="Drula E."/>
            <person name="Henrissat B."/>
            <person name="Hsieh H.M."/>
            <person name="Youens-Clark K."/>
            <person name="Lutzoni F."/>
            <person name="Miadlikowska J."/>
            <person name="Eastwood D.C."/>
            <person name="Hamelin R.C."/>
            <person name="Grigoriev I.V."/>
            <person name="U'Ren J.M."/>
        </authorList>
    </citation>
    <scope>NUCLEOTIDE SEQUENCE [LARGE SCALE GENOMIC DNA]</scope>
    <source>
        <strain evidence="1 2">ER1909</strain>
    </source>
</reference>
<accession>A0ACC0CMP6</accession>
<sequence>MMGVEVKRNYPSTFFSFSKLPPELRNMIWRHTLDRDEGLVLYPYKKGYWCPRLASTPDDDGFDPIHPEINVVFEFRPDLYRVRIEVPVAFVNTEARRNAIAWAQEQHPRILTYFEGYGPNQYEPIFLRAFNSDHDALYVAPGQLGDFIREESDTQFAREKEISSPFKRFHIAMPESLVRDEAVELPKILDYYGLARLYIIVGALPSIVPYHTYSDAAERLYECKASQRVALWTDFHWEFDFTAGICASNEFRRLVESAADGLGESLEGYGNEDGCEIHSTFLVKTGGIKFAVRYNTD</sequence>
<dbReference type="EMBL" id="MU394389">
    <property type="protein sequence ID" value="KAI6081675.1"/>
    <property type="molecule type" value="Genomic_DNA"/>
</dbReference>
<comment type="caution">
    <text evidence="1">The sequence shown here is derived from an EMBL/GenBank/DDBJ whole genome shotgun (WGS) entry which is preliminary data.</text>
</comment>
<evidence type="ECO:0000313" key="1">
    <source>
        <dbReference type="EMBL" id="KAI6081675.1"/>
    </source>
</evidence>
<protein>
    <submittedName>
        <fullName evidence="1">Uncharacterized protein</fullName>
    </submittedName>
</protein>
<evidence type="ECO:0000313" key="2">
    <source>
        <dbReference type="Proteomes" id="UP001497680"/>
    </source>
</evidence>
<gene>
    <name evidence="1" type="ORF">F4821DRAFT_248745</name>
</gene>